<dbReference type="InterPro" id="IPR002156">
    <property type="entry name" value="RNaseH_domain"/>
</dbReference>
<dbReference type="InterPro" id="IPR012337">
    <property type="entry name" value="RNaseH-like_sf"/>
</dbReference>
<proteinExistence type="predicted"/>
<accession>A0A2P5DUE6</accession>
<dbReference type="Proteomes" id="UP000237105">
    <property type="component" value="Unassembled WGS sequence"/>
</dbReference>
<reference evidence="3" key="1">
    <citation type="submission" date="2016-06" db="EMBL/GenBank/DDBJ databases">
        <title>Parallel loss of symbiosis genes in relatives of nitrogen-fixing non-legume Parasponia.</title>
        <authorList>
            <person name="Van Velzen R."/>
            <person name="Holmer R."/>
            <person name="Bu F."/>
            <person name="Rutten L."/>
            <person name="Van Zeijl A."/>
            <person name="Liu W."/>
            <person name="Santuari L."/>
            <person name="Cao Q."/>
            <person name="Sharma T."/>
            <person name="Shen D."/>
            <person name="Roswanjaya Y."/>
            <person name="Wardhani T."/>
            <person name="Kalhor M.S."/>
            <person name="Jansen J."/>
            <person name="Van den Hoogen J."/>
            <person name="Gungor B."/>
            <person name="Hartog M."/>
            <person name="Hontelez J."/>
            <person name="Verver J."/>
            <person name="Yang W.-C."/>
            <person name="Schijlen E."/>
            <person name="Repin R."/>
            <person name="Schilthuizen M."/>
            <person name="Schranz E."/>
            <person name="Heidstra R."/>
            <person name="Miyata K."/>
            <person name="Fedorova E."/>
            <person name="Kohlen W."/>
            <person name="Bisseling T."/>
            <person name="Smit S."/>
            <person name="Geurts R."/>
        </authorList>
    </citation>
    <scope>NUCLEOTIDE SEQUENCE [LARGE SCALE GENOMIC DNA]</scope>
    <source>
        <strain evidence="3">cv. WU1-14</strain>
    </source>
</reference>
<name>A0A2P5DUE6_PARAD</name>
<evidence type="ECO:0000259" key="1">
    <source>
        <dbReference type="Pfam" id="PF13456"/>
    </source>
</evidence>
<dbReference type="EMBL" id="JXTB01000016">
    <property type="protein sequence ID" value="PON76913.1"/>
    <property type="molecule type" value="Genomic_DNA"/>
</dbReference>
<gene>
    <name evidence="2" type="ORF">PanWU01x14_032330</name>
</gene>
<dbReference type="Pfam" id="PF13456">
    <property type="entry name" value="RVT_3"/>
    <property type="match status" value="1"/>
</dbReference>
<sequence>MMAIECAALCYWSSLLIKSDSTYSLNLLSSHSETVPWCWLSRWLNCLHLLSSMQFQVLLHTFREGNQVAYCLASTASMDFFWWNCCPDFLFSFVSIDFFGPGYYRFS</sequence>
<evidence type="ECO:0000313" key="3">
    <source>
        <dbReference type="Proteomes" id="UP000237105"/>
    </source>
</evidence>
<dbReference type="GO" id="GO:0003676">
    <property type="term" value="F:nucleic acid binding"/>
    <property type="evidence" value="ECO:0007669"/>
    <property type="project" value="InterPro"/>
</dbReference>
<evidence type="ECO:0000313" key="2">
    <source>
        <dbReference type="EMBL" id="PON76913.1"/>
    </source>
</evidence>
<protein>
    <submittedName>
        <fullName evidence="2">Ribonuclease H-like domain containing protein</fullName>
    </submittedName>
</protein>
<dbReference type="GO" id="GO:0004523">
    <property type="term" value="F:RNA-DNA hybrid ribonuclease activity"/>
    <property type="evidence" value="ECO:0007669"/>
    <property type="project" value="InterPro"/>
</dbReference>
<keyword evidence="3" id="KW-1185">Reference proteome</keyword>
<comment type="caution">
    <text evidence="2">The sequence shown here is derived from an EMBL/GenBank/DDBJ whole genome shotgun (WGS) entry which is preliminary data.</text>
</comment>
<feature type="domain" description="RNase H type-1" evidence="1">
    <location>
        <begin position="2"/>
        <end position="75"/>
    </location>
</feature>
<dbReference type="SUPFAM" id="SSF53098">
    <property type="entry name" value="Ribonuclease H-like"/>
    <property type="match status" value="1"/>
</dbReference>
<dbReference type="AlphaFoldDB" id="A0A2P5DUE6"/>
<organism evidence="2 3">
    <name type="scientific">Parasponia andersonii</name>
    <name type="common">Sponia andersonii</name>
    <dbReference type="NCBI Taxonomy" id="3476"/>
    <lineage>
        <taxon>Eukaryota</taxon>
        <taxon>Viridiplantae</taxon>
        <taxon>Streptophyta</taxon>
        <taxon>Embryophyta</taxon>
        <taxon>Tracheophyta</taxon>
        <taxon>Spermatophyta</taxon>
        <taxon>Magnoliopsida</taxon>
        <taxon>eudicotyledons</taxon>
        <taxon>Gunneridae</taxon>
        <taxon>Pentapetalae</taxon>
        <taxon>rosids</taxon>
        <taxon>fabids</taxon>
        <taxon>Rosales</taxon>
        <taxon>Cannabaceae</taxon>
        <taxon>Parasponia</taxon>
    </lineage>
</organism>